<evidence type="ECO:0000313" key="3">
    <source>
        <dbReference type="Proteomes" id="UP000178117"/>
    </source>
</evidence>
<evidence type="ECO:0000313" key="2">
    <source>
        <dbReference type="EMBL" id="OGN17371.1"/>
    </source>
</evidence>
<feature type="transmembrane region" description="Helical" evidence="1">
    <location>
        <begin position="12"/>
        <end position="33"/>
    </location>
</feature>
<reference evidence="2 3" key="1">
    <citation type="journal article" date="2016" name="Nat. Commun.">
        <title>Thousands of microbial genomes shed light on interconnected biogeochemical processes in an aquifer system.</title>
        <authorList>
            <person name="Anantharaman K."/>
            <person name="Brown C.T."/>
            <person name="Hug L.A."/>
            <person name="Sharon I."/>
            <person name="Castelle C.J."/>
            <person name="Probst A.J."/>
            <person name="Thomas B.C."/>
            <person name="Singh A."/>
            <person name="Wilkins M.J."/>
            <person name="Karaoz U."/>
            <person name="Brodie E.L."/>
            <person name="Williams K.H."/>
            <person name="Hubbard S.S."/>
            <person name="Banfield J.F."/>
        </authorList>
    </citation>
    <scope>NUCLEOTIDE SEQUENCE [LARGE SCALE GENOMIC DNA]</scope>
</reference>
<keyword evidence="1" id="KW-0472">Membrane</keyword>
<dbReference type="EMBL" id="MGJZ01000012">
    <property type="protein sequence ID" value="OGN17371.1"/>
    <property type="molecule type" value="Genomic_DNA"/>
</dbReference>
<dbReference type="AlphaFoldDB" id="A0A1F8FWP3"/>
<gene>
    <name evidence="2" type="ORF">A3C88_01965</name>
</gene>
<dbReference type="STRING" id="1802685.A3C88_01965"/>
<sequence>MAADVRKFWPVVVYAIAIWANTDALIPAGLLWLGPSSELAISVSILATAELVYCYWFWHWVVSQRSEIQSFRDRRCLTIRKGIFSSVLHGIIDWVLDGVLAACRRVTNPSNGTRKHIERWGVGAVWILGLNPVPLVPTRGPCAIFLGFYGLRKEFQHLAVANFIHVILVIYGWSWVFGH</sequence>
<keyword evidence="1" id="KW-0812">Transmembrane</keyword>
<protein>
    <submittedName>
        <fullName evidence="2">Uncharacterized protein</fullName>
    </submittedName>
</protein>
<feature type="transmembrane region" description="Helical" evidence="1">
    <location>
        <begin position="39"/>
        <end position="58"/>
    </location>
</feature>
<name>A0A1F8FWP3_9BACT</name>
<evidence type="ECO:0000256" key="1">
    <source>
        <dbReference type="SAM" id="Phobius"/>
    </source>
</evidence>
<comment type="caution">
    <text evidence="2">The sequence shown here is derived from an EMBL/GenBank/DDBJ whole genome shotgun (WGS) entry which is preliminary data.</text>
</comment>
<keyword evidence="1" id="KW-1133">Transmembrane helix</keyword>
<dbReference type="Proteomes" id="UP000178117">
    <property type="component" value="Unassembled WGS sequence"/>
</dbReference>
<proteinExistence type="predicted"/>
<organism evidence="2 3">
    <name type="scientific">Candidatus Yanofskybacteria bacterium RIFCSPHIGHO2_02_FULL_50_12</name>
    <dbReference type="NCBI Taxonomy" id="1802685"/>
    <lineage>
        <taxon>Bacteria</taxon>
        <taxon>Candidatus Yanofskyibacteriota</taxon>
    </lineage>
</organism>
<accession>A0A1F8FWP3</accession>
<feature type="transmembrane region" description="Helical" evidence="1">
    <location>
        <begin position="158"/>
        <end position="176"/>
    </location>
</feature>